<gene>
    <name evidence="2" type="ORF">KFE25_005275</name>
</gene>
<dbReference type="Proteomes" id="UP000751190">
    <property type="component" value="Unassembled WGS sequence"/>
</dbReference>
<name>A0A8J5X8X5_DIALT</name>
<comment type="caution">
    <text evidence="2">The sequence shown here is derived from an EMBL/GenBank/DDBJ whole genome shotgun (WGS) entry which is preliminary data.</text>
</comment>
<protein>
    <submittedName>
        <fullName evidence="2">Uncharacterized protein</fullName>
    </submittedName>
</protein>
<reference evidence="2" key="1">
    <citation type="submission" date="2021-05" db="EMBL/GenBank/DDBJ databases">
        <title>The genome of the haptophyte Pavlova lutheri (Diacronema luteri, Pavlovales) - a model for lipid biosynthesis in eukaryotic algae.</title>
        <authorList>
            <person name="Hulatt C.J."/>
            <person name="Posewitz M.C."/>
        </authorList>
    </citation>
    <scope>NUCLEOTIDE SEQUENCE</scope>
    <source>
        <strain evidence="2">NIVA-4/92</strain>
    </source>
</reference>
<dbReference type="AlphaFoldDB" id="A0A8J5X8X5"/>
<dbReference type="OrthoDB" id="10582175at2759"/>
<keyword evidence="3" id="KW-1185">Reference proteome</keyword>
<dbReference type="EMBL" id="JAGTXO010000047">
    <property type="protein sequence ID" value="KAG8458848.1"/>
    <property type="molecule type" value="Genomic_DNA"/>
</dbReference>
<evidence type="ECO:0000313" key="3">
    <source>
        <dbReference type="Proteomes" id="UP000751190"/>
    </source>
</evidence>
<feature type="region of interest" description="Disordered" evidence="1">
    <location>
        <begin position="56"/>
        <end position="92"/>
    </location>
</feature>
<accession>A0A8J5X8X5</accession>
<feature type="compositionally biased region" description="Gly residues" evidence="1">
    <location>
        <begin position="60"/>
        <end position="69"/>
    </location>
</feature>
<evidence type="ECO:0000313" key="2">
    <source>
        <dbReference type="EMBL" id="KAG8458848.1"/>
    </source>
</evidence>
<sequence length="135" mass="13754">MSATQLTVKVPKGLAGGDKMQVEHAGHLFNVTVPPGLAPGDDFIVAVPVAPPPAAPPPGYGEGGAGGMPAGVVLGQPAHGPPNGAFAGPTPFGTPPDPCRGCGRQFVRRPGVRPNTAQWYRCEECEGNITFCSLM</sequence>
<organism evidence="2 3">
    <name type="scientific">Diacronema lutheri</name>
    <name type="common">Unicellular marine alga</name>
    <name type="synonym">Monochrysis lutheri</name>
    <dbReference type="NCBI Taxonomy" id="2081491"/>
    <lineage>
        <taxon>Eukaryota</taxon>
        <taxon>Haptista</taxon>
        <taxon>Haptophyta</taxon>
        <taxon>Pavlovophyceae</taxon>
        <taxon>Pavlovales</taxon>
        <taxon>Pavlovaceae</taxon>
        <taxon>Diacronema</taxon>
    </lineage>
</organism>
<evidence type="ECO:0000256" key="1">
    <source>
        <dbReference type="SAM" id="MobiDB-lite"/>
    </source>
</evidence>
<proteinExistence type="predicted"/>